<reference evidence="2" key="1">
    <citation type="journal article" date="2020" name="Fungal Divers.">
        <title>Resolving the Mortierellaceae phylogeny through synthesis of multi-gene phylogenetics and phylogenomics.</title>
        <authorList>
            <person name="Vandepol N."/>
            <person name="Liber J."/>
            <person name="Desiro A."/>
            <person name="Na H."/>
            <person name="Kennedy M."/>
            <person name="Barry K."/>
            <person name="Grigoriev I.V."/>
            <person name="Miller A.N."/>
            <person name="O'Donnell K."/>
            <person name="Stajich J.E."/>
            <person name="Bonito G."/>
        </authorList>
    </citation>
    <scope>NUCLEOTIDE SEQUENCE</scope>
    <source>
        <strain evidence="2">CK1249</strain>
    </source>
</reference>
<dbReference type="AlphaFoldDB" id="A0A9P6J0M3"/>
<dbReference type="EMBL" id="JAAAHY010000815">
    <property type="protein sequence ID" value="KAF9956848.1"/>
    <property type="molecule type" value="Genomic_DNA"/>
</dbReference>
<proteinExistence type="predicted"/>
<keyword evidence="3" id="KW-1185">Reference proteome</keyword>
<dbReference type="OrthoDB" id="2423781at2759"/>
<name>A0A9P6J0M3_MORAP</name>
<evidence type="ECO:0000313" key="2">
    <source>
        <dbReference type="EMBL" id="KAF9956848.1"/>
    </source>
</evidence>
<sequence>MERKELYQFAHDKLLENCKIKDKGKNKKEQTNSIMWTKAYCKRQKQLAALSGIVNTISPSAKSFAFTPEMKVESAVAALEEKDDALTELMDELLESYCPGHKDDPLAPLDLESLRLKIWSLLLNSGLTPPRTKAVRQRMAVLQVIDHVCTLIATNQLAPPTTEHVVVSVWSNIFALLLGGDIVRGIPGELASPAAKDVRLHIENEYGVTTKFVRDRKVDLSVRVLANDSWHNEICVFEFKAGSASDAVCSKQQRKAVRLNTAVLQDLEHKGVDVTQHFPIIAEGRGLRGDVMVAGRSTGRVAWIPSDQVKLKQFLKSDSLQVLLRFAHHTSRYAVYVQETLSSMQQPPLPSTPPPRFKKPFAAFTPHKHNKRRHVEEADEDADEDADEEDSS</sequence>
<comment type="caution">
    <text evidence="2">The sequence shown here is derived from an EMBL/GenBank/DDBJ whole genome shotgun (WGS) entry which is preliminary data.</text>
</comment>
<evidence type="ECO:0000256" key="1">
    <source>
        <dbReference type="SAM" id="MobiDB-lite"/>
    </source>
</evidence>
<dbReference type="Proteomes" id="UP000738359">
    <property type="component" value="Unassembled WGS sequence"/>
</dbReference>
<gene>
    <name evidence="2" type="ORF">BGZ70_009750</name>
</gene>
<accession>A0A9P6J0M3</accession>
<feature type="region of interest" description="Disordered" evidence="1">
    <location>
        <begin position="344"/>
        <end position="392"/>
    </location>
</feature>
<organism evidence="2 3">
    <name type="scientific">Mortierella alpina</name>
    <name type="common">Oleaginous fungus</name>
    <name type="synonym">Mortierella renispora</name>
    <dbReference type="NCBI Taxonomy" id="64518"/>
    <lineage>
        <taxon>Eukaryota</taxon>
        <taxon>Fungi</taxon>
        <taxon>Fungi incertae sedis</taxon>
        <taxon>Mucoromycota</taxon>
        <taxon>Mortierellomycotina</taxon>
        <taxon>Mortierellomycetes</taxon>
        <taxon>Mortierellales</taxon>
        <taxon>Mortierellaceae</taxon>
        <taxon>Mortierella</taxon>
    </lineage>
</organism>
<protein>
    <submittedName>
        <fullName evidence="2">Uncharacterized protein</fullName>
    </submittedName>
</protein>
<evidence type="ECO:0000313" key="3">
    <source>
        <dbReference type="Proteomes" id="UP000738359"/>
    </source>
</evidence>
<feature type="compositionally biased region" description="Acidic residues" evidence="1">
    <location>
        <begin position="377"/>
        <end position="392"/>
    </location>
</feature>